<dbReference type="STRING" id="198616.SAMN05216193_115156"/>
<gene>
    <name evidence="2" type="ORF">SAMN05216193_115156</name>
</gene>
<accession>A0A1H0MAM8</accession>
<feature type="chain" id="PRO_5017237153" description="3-isopropylmalate dehydratase large subunit" evidence="1">
    <location>
        <begin position="22"/>
        <end position="138"/>
    </location>
</feature>
<evidence type="ECO:0000313" key="3">
    <source>
        <dbReference type="Proteomes" id="UP000242957"/>
    </source>
</evidence>
<keyword evidence="1" id="KW-0732">Signal</keyword>
<dbReference type="OrthoDB" id="9154618at2"/>
<organism evidence="2 3">
    <name type="scientific">Pseudomonas jinjuensis</name>
    <dbReference type="NCBI Taxonomy" id="198616"/>
    <lineage>
        <taxon>Bacteria</taxon>
        <taxon>Pseudomonadati</taxon>
        <taxon>Pseudomonadota</taxon>
        <taxon>Gammaproteobacteria</taxon>
        <taxon>Pseudomonadales</taxon>
        <taxon>Pseudomonadaceae</taxon>
        <taxon>Pseudomonas</taxon>
    </lineage>
</organism>
<dbReference type="AlphaFoldDB" id="A0A1H0MAM8"/>
<dbReference type="PROSITE" id="PS51257">
    <property type="entry name" value="PROKAR_LIPOPROTEIN"/>
    <property type="match status" value="1"/>
</dbReference>
<evidence type="ECO:0000256" key="1">
    <source>
        <dbReference type="SAM" id="SignalP"/>
    </source>
</evidence>
<dbReference type="RefSeq" id="WP_084313669.1">
    <property type="nucleotide sequence ID" value="NZ_FNIJ01000015.1"/>
</dbReference>
<dbReference type="EMBL" id="FNIJ01000015">
    <property type="protein sequence ID" value="SDO77276.1"/>
    <property type="molecule type" value="Genomic_DNA"/>
</dbReference>
<proteinExistence type="predicted"/>
<feature type="signal peptide" evidence="1">
    <location>
        <begin position="1"/>
        <end position="21"/>
    </location>
</feature>
<dbReference type="Proteomes" id="UP000242957">
    <property type="component" value="Unassembled WGS sequence"/>
</dbReference>
<protein>
    <recommendedName>
        <fullName evidence="4">3-isopropylmalate dehydratase large subunit</fullName>
    </recommendedName>
</protein>
<reference evidence="3" key="1">
    <citation type="submission" date="2016-10" db="EMBL/GenBank/DDBJ databases">
        <authorList>
            <person name="Varghese N."/>
            <person name="Submissions S."/>
        </authorList>
    </citation>
    <scope>NUCLEOTIDE SEQUENCE [LARGE SCALE GENOMIC DNA]</scope>
    <source>
        <strain evidence="3">JCM 21621</strain>
    </source>
</reference>
<keyword evidence="3" id="KW-1185">Reference proteome</keyword>
<evidence type="ECO:0000313" key="2">
    <source>
        <dbReference type="EMBL" id="SDO77276.1"/>
    </source>
</evidence>
<name>A0A1H0MAM8_9PSED</name>
<evidence type="ECO:0008006" key="4">
    <source>
        <dbReference type="Google" id="ProtNLM"/>
    </source>
</evidence>
<sequence length="138" mass="14745">MRSILAVLSLLALAGCSSVPSDEVQPVPEKRLLAYQQATAHSTQLTVERDTGFLGAGCFVAFSIDRQLVARIGASESASFHVPPGTHVVGIGIDEEGDGLCSKGYLRRELAVTLAAGETGRFRILSDNRIGYDIRQLD</sequence>